<evidence type="ECO:0000313" key="2">
    <source>
        <dbReference type="EMBL" id="KAJ1156857.1"/>
    </source>
</evidence>
<dbReference type="AlphaFoldDB" id="A0AAV7RYR6"/>
<feature type="region of interest" description="Disordered" evidence="1">
    <location>
        <begin position="98"/>
        <end position="117"/>
    </location>
</feature>
<keyword evidence="3" id="KW-1185">Reference proteome</keyword>
<feature type="region of interest" description="Disordered" evidence="1">
    <location>
        <begin position="1"/>
        <end position="77"/>
    </location>
</feature>
<gene>
    <name evidence="2" type="ORF">NDU88_009574</name>
</gene>
<reference evidence="2" key="1">
    <citation type="journal article" date="2022" name="bioRxiv">
        <title>Sequencing and chromosome-scale assembly of the giantPleurodeles waltlgenome.</title>
        <authorList>
            <person name="Brown T."/>
            <person name="Elewa A."/>
            <person name="Iarovenko S."/>
            <person name="Subramanian E."/>
            <person name="Araus A.J."/>
            <person name="Petzold A."/>
            <person name="Susuki M."/>
            <person name="Suzuki K.-i.T."/>
            <person name="Hayashi T."/>
            <person name="Toyoda A."/>
            <person name="Oliveira C."/>
            <person name="Osipova E."/>
            <person name="Leigh N.D."/>
            <person name="Simon A."/>
            <person name="Yun M.H."/>
        </authorList>
    </citation>
    <scope>NUCLEOTIDE SEQUENCE</scope>
    <source>
        <strain evidence="2">20211129_DDA</strain>
        <tissue evidence="2">Liver</tissue>
    </source>
</reference>
<dbReference type="EMBL" id="JANPWB010000009">
    <property type="protein sequence ID" value="KAJ1156857.1"/>
    <property type="molecule type" value="Genomic_DNA"/>
</dbReference>
<feature type="compositionally biased region" description="Low complexity" evidence="1">
    <location>
        <begin position="8"/>
        <end position="20"/>
    </location>
</feature>
<dbReference type="Proteomes" id="UP001066276">
    <property type="component" value="Chromosome 5"/>
</dbReference>
<evidence type="ECO:0000256" key="1">
    <source>
        <dbReference type="SAM" id="MobiDB-lite"/>
    </source>
</evidence>
<feature type="compositionally biased region" description="Low complexity" evidence="1">
    <location>
        <begin position="55"/>
        <end position="68"/>
    </location>
</feature>
<evidence type="ECO:0000313" key="3">
    <source>
        <dbReference type="Proteomes" id="UP001066276"/>
    </source>
</evidence>
<name>A0AAV7RYR6_PLEWA</name>
<protein>
    <submittedName>
        <fullName evidence="2">Uncharacterized protein</fullName>
    </submittedName>
</protein>
<proteinExistence type="predicted"/>
<accession>A0AAV7RYR6</accession>
<feature type="region of interest" description="Disordered" evidence="1">
    <location>
        <begin position="122"/>
        <end position="160"/>
    </location>
</feature>
<comment type="caution">
    <text evidence="2">The sequence shown here is derived from an EMBL/GenBank/DDBJ whole genome shotgun (WGS) entry which is preliminary data.</text>
</comment>
<sequence>MGGVCHQSPSSSSPSRSPSRVLAPPGTTRSLSRVPTSHAAPTLPPARGDRGGRGPSRVSGPPVLSSPSRPRPVPWAGWADGGVSASRAAPASLHAGVVPLTWCPPPRSGPRRDFGNRDLPGYVLGSSRPPSPTSVCSDRHRRGHRSELSPAGCILQRPPSFSPLPGIGRTAVRARDAGTPLVLFSRLLVGPQGHRGV</sequence>
<organism evidence="2 3">
    <name type="scientific">Pleurodeles waltl</name>
    <name type="common">Iberian ribbed newt</name>
    <dbReference type="NCBI Taxonomy" id="8319"/>
    <lineage>
        <taxon>Eukaryota</taxon>
        <taxon>Metazoa</taxon>
        <taxon>Chordata</taxon>
        <taxon>Craniata</taxon>
        <taxon>Vertebrata</taxon>
        <taxon>Euteleostomi</taxon>
        <taxon>Amphibia</taxon>
        <taxon>Batrachia</taxon>
        <taxon>Caudata</taxon>
        <taxon>Salamandroidea</taxon>
        <taxon>Salamandridae</taxon>
        <taxon>Pleurodelinae</taxon>
        <taxon>Pleurodeles</taxon>
    </lineage>
</organism>